<evidence type="ECO:0000256" key="4">
    <source>
        <dbReference type="ARBA" id="ARBA00023163"/>
    </source>
</evidence>
<dbReference type="PRINTS" id="PR00038">
    <property type="entry name" value="HTHLUXR"/>
</dbReference>
<dbReference type="Proteomes" id="UP000185511">
    <property type="component" value="Chromosome"/>
</dbReference>
<accession>A0AAC9PTR1</accession>
<dbReference type="EMBL" id="CP016076">
    <property type="protein sequence ID" value="APU16312.1"/>
    <property type="molecule type" value="Genomic_DNA"/>
</dbReference>
<dbReference type="InterPro" id="IPR001789">
    <property type="entry name" value="Sig_transdc_resp-reg_receiver"/>
</dbReference>
<evidence type="ECO:0000256" key="3">
    <source>
        <dbReference type="ARBA" id="ARBA00023125"/>
    </source>
</evidence>
<dbReference type="InterPro" id="IPR039420">
    <property type="entry name" value="WalR-like"/>
</dbReference>
<dbReference type="InterPro" id="IPR011006">
    <property type="entry name" value="CheY-like_superfamily"/>
</dbReference>
<dbReference type="SUPFAM" id="SSF46894">
    <property type="entry name" value="C-terminal effector domain of the bipartite response regulators"/>
    <property type="match status" value="1"/>
</dbReference>
<dbReference type="PROSITE" id="PS50043">
    <property type="entry name" value="HTH_LUXR_2"/>
    <property type="match status" value="1"/>
</dbReference>
<dbReference type="SUPFAM" id="SSF52172">
    <property type="entry name" value="CheY-like"/>
    <property type="match status" value="1"/>
</dbReference>
<dbReference type="AlphaFoldDB" id="A0AAC9PTR1"/>
<dbReference type="InterPro" id="IPR058245">
    <property type="entry name" value="NreC/VraR/RcsB-like_REC"/>
</dbReference>
<dbReference type="KEGG" id="acad:UA74_21435"/>
<dbReference type="RefSeq" id="WP_075741869.1">
    <property type="nucleotide sequence ID" value="NZ_CP016076.1"/>
</dbReference>
<evidence type="ECO:0000256" key="5">
    <source>
        <dbReference type="PROSITE-ProRule" id="PRU00169"/>
    </source>
</evidence>
<keyword evidence="9" id="KW-1185">Reference proteome</keyword>
<keyword evidence="2" id="KW-0805">Transcription regulation</keyword>
<dbReference type="Pfam" id="PF00196">
    <property type="entry name" value="GerE"/>
    <property type="match status" value="1"/>
</dbReference>
<dbReference type="CDD" id="cd17535">
    <property type="entry name" value="REC_NarL-like"/>
    <property type="match status" value="1"/>
</dbReference>
<dbReference type="InterPro" id="IPR000792">
    <property type="entry name" value="Tscrpt_reg_LuxR_C"/>
</dbReference>
<dbReference type="PANTHER" id="PTHR43214:SF24">
    <property type="entry name" value="TRANSCRIPTIONAL REGULATORY PROTEIN NARL-RELATED"/>
    <property type="match status" value="1"/>
</dbReference>
<reference evidence="9" key="1">
    <citation type="submission" date="2016-06" db="EMBL/GenBank/DDBJ databases">
        <title>Complete genome sequence of Actinoalloteichus fjordicus DSM 46855 (=ADI127-17), type strain of the new species Actinoalloteichus fjordicus.</title>
        <authorList>
            <person name="Ruckert C."/>
            <person name="Nouioui I."/>
            <person name="Willmese J."/>
            <person name="van Wezel G."/>
            <person name="Klenk H.-P."/>
            <person name="Kalinowski J."/>
            <person name="Zotchev S.B."/>
        </authorList>
    </citation>
    <scope>NUCLEOTIDE SEQUENCE [LARGE SCALE GENOMIC DNA]</scope>
    <source>
        <strain evidence="9">ADI127-7</strain>
    </source>
</reference>
<dbReference type="GO" id="GO:0006355">
    <property type="term" value="P:regulation of DNA-templated transcription"/>
    <property type="evidence" value="ECO:0007669"/>
    <property type="project" value="InterPro"/>
</dbReference>
<dbReference type="GO" id="GO:0003677">
    <property type="term" value="F:DNA binding"/>
    <property type="evidence" value="ECO:0007669"/>
    <property type="project" value="UniProtKB-KW"/>
</dbReference>
<dbReference type="SMART" id="SM00421">
    <property type="entry name" value="HTH_LUXR"/>
    <property type="match status" value="1"/>
</dbReference>
<evidence type="ECO:0000256" key="2">
    <source>
        <dbReference type="ARBA" id="ARBA00023015"/>
    </source>
</evidence>
<dbReference type="Pfam" id="PF00072">
    <property type="entry name" value="Response_reg"/>
    <property type="match status" value="1"/>
</dbReference>
<proteinExistence type="predicted"/>
<evidence type="ECO:0000259" key="7">
    <source>
        <dbReference type="PROSITE" id="PS50110"/>
    </source>
</evidence>
<name>A0AAC9PTR1_9PSEU</name>
<feature type="modified residue" description="4-aspartylphosphate" evidence="5">
    <location>
        <position position="52"/>
    </location>
</feature>
<evidence type="ECO:0000259" key="6">
    <source>
        <dbReference type="PROSITE" id="PS50043"/>
    </source>
</evidence>
<dbReference type="GO" id="GO:0000160">
    <property type="term" value="P:phosphorelay signal transduction system"/>
    <property type="evidence" value="ECO:0007669"/>
    <property type="project" value="InterPro"/>
</dbReference>
<keyword evidence="3" id="KW-0238">DNA-binding</keyword>
<dbReference type="SMART" id="SM00448">
    <property type="entry name" value="REC"/>
    <property type="match status" value="1"/>
</dbReference>
<feature type="domain" description="HTH luxR-type" evidence="6">
    <location>
        <begin position="144"/>
        <end position="209"/>
    </location>
</feature>
<dbReference type="Gene3D" id="3.40.50.2300">
    <property type="match status" value="1"/>
</dbReference>
<evidence type="ECO:0000313" key="8">
    <source>
        <dbReference type="EMBL" id="APU16312.1"/>
    </source>
</evidence>
<sequence>MRIVIAEDLLLLREGLAQILAAEGHQVVAAVEDAPALMSAVGTLAPDLSIIDVRLPPGFRDEGLRAAVALRRRLPDTRVLILSQYVERAYAAELLSDGRGGVGYLLKDRVADLDEFIATVERVAAGGTAMDPEVVAQLLNRNRRDPTVHSLTPREHDVLAEMAEGRSNTALAARLHLSLASVEKHIRSILTKLDLPPDQDTHRRVRAVLAYLDHRRR</sequence>
<organism evidence="8 9">
    <name type="scientific">Actinoalloteichus fjordicus</name>
    <dbReference type="NCBI Taxonomy" id="1612552"/>
    <lineage>
        <taxon>Bacteria</taxon>
        <taxon>Bacillati</taxon>
        <taxon>Actinomycetota</taxon>
        <taxon>Actinomycetes</taxon>
        <taxon>Pseudonocardiales</taxon>
        <taxon>Pseudonocardiaceae</taxon>
        <taxon>Actinoalloteichus</taxon>
    </lineage>
</organism>
<evidence type="ECO:0000256" key="1">
    <source>
        <dbReference type="ARBA" id="ARBA00022553"/>
    </source>
</evidence>
<dbReference type="CDD" id="cd06170">
    <property type="entry name" value="LuxR_C_like"/>
    <property type="match status" value="1"/>
</dbReference>
<keyword evidence="4" id="KW-0804">Transcription</keyword>
<dbReference type="PANTHER" id="PTHR43214">
    <property type="entry name" value="TWO-COMPONENT RESPONSE REGULATOR"/>
    <property type="match status" value="1"/>
</dbReference>
<keyword evidence="1 5" id="KW-0597">Phosphoprotein</keyword>
<dbReference type="PROSITE" id="PS50110">
    <property type="entry name" value="RESPONSE_REGULATORY"/>
    <property type="match status" value="1"/>
</dbReference>
<gene>
    <name evidence="8" type="ORF">UA74_21435</name>
</gene>
<dbReference type="InterPro" id="IPR016032">
    <property type="entry name" value="Sig_transdc_resp-reg_C-effctor"/>
</dbReference>
<feature type="domain" description="Response regulatory" evidence="7">
    <location>
        <begin position="2"/>
        <end position="122"/>
    </location>
</feature>
<protein>
    <submittedName>
        <fullName evidence="8">Two-component system response regulator</fullName>
    </submittedName>
</protein>
<evidence type="ECO:0000313" key="9">
    <source>
        <dbReference type="Proteomes" id="UP000185511"/>
    </source>
</evidence>